<evidence type="ECO:0000313" key="5">
    <source>
        <dbReference type="Proteomes" id="UP001642464"/>
    </source>
</evidence>
<feature type="region of interest" description="Disordered" evidence="1">
    <location>
        <begin position="220"/>
        <end position="250"/>
    </location>
</feature>
<name>A0ABP0HUN7_9DINO</name>
<organism evidence="4 5">
    <name type="scientific">Durusdinium trenchii</name>
    <dbReference type="NCBI Taxonomy" id="1381693"/>
    <lineage>
        <taxon>Eukaryota</taxon>
        <taxon>Sar</taxon>
        <taxon>Alveolata</taxon>
        <taxon>Dinophyceae</taxon>
        <taxon>Suessiales</taxon>
        <taxon>Symbiodiniaceae</taxon>
        <taxon>Durusdinium</taxon>
    </lineage>
</organism>
<dbReference type="EMBL" id="CAXAMM010001658">
    <property type="protein sequence ID" value="CAK8992854.1"/>
    <property type="molecule type" value="Genomic_DNA"/>
</dbReference>
<dbReference type="Proteomes" id="UP001642464">
    <property type="component" value="Unassembled WGS sequence"/>
</dbReference>
<evidence type="ECO:0000256" key="3">
    <source>
        <dbReference type="SAM" id="SignalP"/>
    </source>
</evidence>
<gene>
    <name evidence="4" type="ORF">SCF082_LOCUS3243</name>
</gene>
<proteinExistence type="predicted"/>
<protein>
    <submittedName>
        <fullName evidence="4">Poly(A)-specific ribonuclease PARN</fullName>
    </submittedName>
</protein>
<keyword evidence="2" id="KW-0812">Transmembrane</keyword>
<feature type="signal peptide" evidence="3">
    <location>
        <begin position="1"/>
        <end position="18"/>
    </location>
</feature>
<sequence length="428" mass="46060">MDARRLALALACLGAAYASEELEECQNVGGKSKCAAEVLEAMLEGFAQNPKKFVGLTVHSTYSEFQAYFHNAGMHDCPRPCLPHEEPCVKFGPNYPGMADVVWARNDGMVNHPEWYPELSSKSSNKEIAKALYMHGVKKCKRICEDDEEEGHFEPIKKGPSLEGWMTTTTVKGQKLYPSTPTAAPTTAPSVATTVAPTVAPTAAPTVPLVVLPTPPTAAPTVAPTEAPTVAVTTPPTAAPTLAPATTTPKALTAAPTMAPTTTINPVIEEHDCGQIGRTFSMLDFVGHLPVQQTSSAACRAHCEKFPEAAYFNYYVPLSTCHCPPSDTLFEKALGKDYIGGKLDCKVEYVKRIDSNVPEVSYTGNATSGFLLVAGVMVAAASSLAVVFFGHYWKQSRQLRREHEQTPRPLLLPHAVSEDLEGAEDLTE</sequence>
<reference evidence="4 5" key="1">
    <citation type="submission" date="2024-02" db="EMBL/GenBank/DDBJ databases">
        <authorList>
            <person name="Chen Y."/>
            <person name="Shah S."/>
            <person name="Dougan E. K."/>
            <person name="Thang M."/>
            <person name="Chan C."/>
        </authorList>
    </citation>
    <scope>NUCLEOTIDE SEQUENCE [LARGE SCALE GENOMIC DNA]</scope>
</reference>
<accession>A0ABP0HUN7</accession>
<comment type="caution">
    <text evidence="4">The sequence shown here is derived from an EMBL/GenBank/DDBJ whole genome shotgun (WGS) entry which is preliminary data.</text>
</comment>
<keyword evidence="5" id="KW-1185">Reference proteome</keyword>
<evidence type="ECO:0000313" key="4">
    <source>
        <dbReference type="EMBL" id="CAK8992854.1"/>
    </source>
</evidence>
<evidence type="ECO:0000256" key="2">
    <source>
        <dbReference type="SAM" id="Phobius"/>
    </source>
</evidence>
<feature type="chain" id="PRO_5046059407" evidence="3">
    <location>
        <begin position="19"/>
        <end position="428"/>
    </location>
</feature>
<keyword evidence="3" id="KW-0732">Signal</keyword>
<keyword evidence="2" id="KW-1133">Transmembrane helix</keyword>
<evidence type="ECO:0000256" key="1">
    <source>
        <dbReference type="SAM" id="MobiDB-lite"/>
    </source>
</evidence>
<keyword evidence="2" id="KW-0472">Membrane</keyword>
<feature type="transmembrane region" description="Helical" evidence="2">
    <location>
        <begin position="370"/>
        <end position="393"/>
    </location>
</feature>